<proteinExistence type="predicted"/>
<comment type="caution">
    <text evidence="1">The sequence shown here is derived from an EMBL/GenBank/DDBJ whole genome shotgun (WGS) entry which is preliminary data.</text>
</comment>
<dbReference type="CDD" id="cd02440">
    <property type="entry name" value="AdoMet_MTases"/>
    <property type="match status" value="1"/>
</dbReference>
<keyword evidence="1" id="KW-0808">Transferase</keyword>
<dbReference type="AlphaFoldDB" id="A0A316GEB8"/>
<keyword evidence="2" id="KW-1185">Reference proteome</keyword>
<dbReference type="InterPro" id="IPR029063">
    <property type="entry name" value="SAM-dependent_MTases_sf"/>
</dbReference>
<dbReference type="RefSeq" id="WP_206508435.1">
    <property type="nucleotide sequence ID" value="NZ_CP034588.1"/>
</dbReference>
<name>A0A316GEB8_9RHOB</name>
<accession>A0A316GEB8</accession>
<dbReference type="Pfam" id="PF13489">
    <property type="entry name" value="Methyltransf_23"/>
    <property type="match status" value="1"/>
</dbReference>
<keyword evidence="1" id="KW-0489">Methyltransferase</keyword>
<organism evidence="1 2">
    <name type="scientific">Silicimonas algicola</name>
    <dbReference type="NCBI Taxonomy" id="1826607"/>
    <lineage>
        <taxon>Bacteria</taxon>
        <taxon>Pseudomonadati</taxon>
        <taxon>Pseudomonadota</taxon>
        <taxon>Alphaproteobacteria</taxon>
        <taxon>Rhodobacterales</taxon>
        <taxon>Paracoccaceae</taxon>
    </lineage>
</organism>
<dbReference type="SUPFAM" id="SSF53335">
    <property type="entry name" value="S-adenosyl-L-methionine-dependent methyltransferases"/>
    <property type="match status" value="1"/>
</dbReference>
<gene>
    <name evidence="1" type="ORF">C8D95_101864</name>
</gene>
<reference evidence="1 2" key="1">
    <citation type="submission" date="2018-05" db="EMBL/GenBank/DDBJ databases">
        <title>Genomic Encyclopedia of Type Strains, Phase IV (KMG-IV): sequencing the most valuable type-strain genomes for metagenomic binning, comparative biology and taxonomic classification.</title>
        <authorList>
            <person name="Goeker M."/>
        </authorList>
    </citation>
    <scope>NUCLEOTIDE SEQUENCE [LARGE SCALE GENOMIC DNA]</scope>
    <source>
        <strain evidence="1 2">DSM 103371</strain>
    </source>
</reference>
<dbReference type="GO" id="GO:0008168">
    <property type="term" value="F:methyltransferase activity"/>
    <property type="evidence" value="ECO:0007669"/>
    <property type="project" value="UniProtKB-KW"/>
</dbReference>
<dbReference type="Gene3D" id="3.40.50.150">
    <property type="entry name" value="Vaccinia Virus protein VP39"/>
    <property type="match status" value="1"/>
</dbReference>
<dbReference type="PANTHER" id="PTHR43861">
    <property type="entry name" value="TRANS-ACONITATE 2-METHYLTRANSFERASE-RELATED"/>
    <property type="match status" value="1"/>
</dbReference>
<evidence type="ECO:0000313" key="2">
    <source>
        <dbReference type="Proteomes" id="UP000245390"/>
    </source>
</evidence>
<evidence type="ECO:0000313" key="1">
    <source>
        <dbReference type="EMBL" id="PWK59042.1"/>
    </source>
</evidence>
<dbReference type="GO" id="GO:0032259">
    <property type="term" value="P:methylation"/>
    <property type="evidence" value="ECO:0007669"/>
    <property type="project" value="UniProtKB-KW"/>
</dbReference>
<dbReference type="EMBL" id="QGGV01000001">
    <property type="protein sequence ID" value="PWK59042.1"/>
    <property type="molecule type" value="Genomic_DNA"/>
</dbReference>
<dbReference type="Proteomes" id="UP000245390">
    <property type="component" value="Unassembled WGS sequence"/>
</dbReference>
<protein>
    <submittedName>
        <fullName evidence="1">Methyltransferase family protein</fullName>
    </submittedName>
</protein>
<sequence length="270" mass="30325">MTSGEGEVVWHADFGPAMPKQNWIPAPRFLLRRDRIRRHLRDVAPCRVIDIGCGPASILSELAVRGFDAVGVDRSIDALGLARNLISAERPVTLEPKLRPEWKESFDLLLSFEVIEHLEDDVGAMRDWAAYLRPGGRLLLSTPAHPDRWNAADEWAGHVRRYERDGLIRAVTDAGFTVETVECYGFPLANVMEVLRARAYGKVLERKRRTAASAEALTSESGSDRSVESRYWSILSSKPVVLLMKAMCQLQRPFLRTDLGNGYLALARKD</sequence>